<dbReference type="AlphaFoldDB" id="A0A1H8PU83"/>
<dbReference type="RefSeq" id="WP_069465072.1">
    <property type="nucleotide sequence ID" value="NZ_FODD01000027.1"/>
</dbReference>
<dbReference type="SUPFAM" id="SSF48452">
    <property type="entry name" value="TPR-like"/>
    <property type="match status" value="1"/>
</dbReference>
<protein>
    <submittedName>
        <fullName evidence="1">FMN reductase</fullName>
    </submittedName>
</protein>
<dbReference type="STRING" id="310780.SAMN05216267_102710"/>
<dbReference type="InterPro" id="IPR011990">
    <property type="entry name" value="TPR-like_helical_dom_sf"/>
</dbReference>
<evidence type="ECO:0000313" key="1">
    <source>
        <dbReference type="EMBL" id="SEO45582.1"/>
    </source>
</evidence>
<keyword evidence="2" id="KW-1185">Reference proteome</keyword>
<organism evidence="1 2">
    <name type="scientific">Actinacidiphila rubida</name>
    <dbReference type="NCBI Taxonomy" id="310780"/>
    <lineage>
        <taxon>Bacteria</taxon>
        <taxon>Bacillati</taxon>
        <taxon>Actinomycetota</taxon>
        <taxon>Actinomycetes</taxon>
        <taxon>Kitasatosporales</taxon>
        <taxon>Streptomycetaceae</taxon>
        <taxon>Actinacidiphila</taxon>
    </lineage>
</organism>
<dbReference type="Proteomes" id="UP000181951">
    <property type="component" value="Unassembled WGS sequence"/>
</dbReference>
<dbReference type="Pfam" id="PF14559">
    <property type="entry name" value="TPR_19"/>
    <property type="match status" value="1"/>
</dbReference>
<reference evidence="1 2" key="1">
    <citation type="submission" date="2016-10" db="EMBL/GenBank/DDBJ databases">
        <authorList>
            <person name="de Groot N.N."/>
        </authorList>
    </citation>
    <scope>NUCLEOTIDE SEQUENCE [LARGE SCALE GENOMIC DNA]</scope>
    <source>
        <strain evidence="1 2">CGMCC 4.2026</strain>
    </source>
</reference>
<dbReference type="Gene3D" id="1.25.40.10">
    <property type="entry name" value="Tetratricopeptide repeat domain"/>
    <property type="match status" value="1"/>
</dbReference>
<name>A0A1H8PU83_9ACTN</name>
<proteinExistence type="predicted"/>
<dbReference type="OrthoDB" id="9799122at2"/>
<dbReference type="EMBL" id="FODD01000027">
    <property type="protein sequence ID" value="SEO45582.1"/>
    <property type="molecule type" value="Genomic_DNA"/>
</dbReference>
<sequence>MSDRFNSYRPDGEATADRWAGALHIFDGADVRDGAPVMREETAAERWERAGLLFEERSYADAAKLLAGIVAEFPDQVAPRLLLARAYYHSAQLRRAEEELRTVIDRDPVEHYAHLMLGRTLERQGRDTEAAPWLRMAGALSGEPASR</sequence>
<accession>A0A1H8PU83</accession>
<gene>
    <name evidence="1" type="ORF">SAMN05216267_102710</name>
</gene>
<evidence type="ECO:0000313" key="2">
    <source>
        <dbReference type="Proteomes" id="UP000181951"/>
    </source>
</evidence>